<protein>
    <recommendedName>
        <fullName evidence="3">Glycine zipper 2TM domain-containing protein</fullName>
    </recommendedName>
</protein>
<organism evidence="4">
    <name type="scientific">mine drainage metagenome</name>
    <dbReference type="NCBI Taxonomy" id="410659"/>
    <lineage>
        <taxon>unclassified sequences</taxon>
        <taxon>metagenomes</taxon>
        <taxon>ecological metagenomes</taxon>
    </lineage>
</organism>
<name>A0A1J5NY14_9ZZZZ</name>
<dbReference type="PANTHER" id="PTHR35603">
    <property type="match status" value="1"/>
</dbReference>
<accession>A0A1J5NY14</accession>
<dbReference type="PANTHER" id="PTHR35603:SF2">
    <property type="entry name" value="OUTER MEMBRANE LIPOPROTEIN"/>
    <property type="match status" value="1"/>
</dbReference>
<dbReference type="EMBL" id="MLJW01008802">
    <property type="protein sequence ID" value="OIQ63670.1"/>
    <property type="molecule type" value="Genomic_DNA"/>
</dbReference>
<evidence type="ECO:0000256" key="2">
    <source>
        <dbReference type="ARBA" id="ARBA00023136"/>
    </source>
</evidence>
<dbReference type="PROSITE" id="PS51257">
    <property type="entry name" value="PROKAR_LIPOPROTEIN"/>
    <property type="match status" value="1"/>
</dbReference>
<feature type="domain" description="Glycine zipper 2TM" evidence="3">
    <location>
        <begin position="58"/>
        <end position="98"/>
    </location>
</feature>
<dbReference type="Pfam" id="PF05433">
    <property type="entry name" value="Rick_17kDa_Anti"/>
    <property type="match status" value="1"/>
</dbReference>
<reference evidence="4" key="1">
    <citation type="submission" date="2016-10" db="EMBL/GenBank/DDBJ databases">
        <title>Sequence of Gallionella enrichment culture.</title>
        <authorList>
            <person name="Poehlein A."/>
            <person name="Muehling M."/>
            <person name="Daniel R."/>
        </authorList>
    </citation>
    <scope>NUCLEOTIDE SEQUENCE</scope>
</reference>
<evidence type="ECO:0000313" key="4">
    <source>
        <dbReference type="EMBL" id="OIQ63670.1"/>
    </source>
</evidence>
<proteinExistence type="predicted"/>
<evidence type="ECO:0000259" key="3">
    <source>
        <dbReference type="Pfam" id="PF05433"/>
    </source>
</evidence>
<comment type="subcellular location">
    <subcellularLocation>
        <location evidence="1">Membrane</location>
    </subcellularLocation>
</comment>
<sequence>MSSITKLKILFTFLITFALSACDTTSTRPNTAYSGAGVIQSIELVQQGGGIAGSGYGLGTVAGGVVGGILGNQVGGGTGKTVATVGGVAAGAYVGHQLEKGKTGTGNAYKFTIYMNDGSYQTLTQSTVGNFKVGDRVRIENGALYRQ</sequence>
<dbReference type="InterPro" id="IPR008816">
    <property type="entry name" value="Gly_zipper_2TM_dom"/>
</dbReference>
<comment type="caution">
    <text evidence="4">The sequence shown here is derived from an EMBL/GenBank/DDBJ whole genome shotgun (WGS) entry which is preliminary data.</text>
</comment>
<dbReference type="GO" id="GO:0019867">
    <property type="term" value="C:outer membrane"/>
    <property type="evidence" value="ECO:0007669"/>
    <property type="project" value="InterPro"/>
</dbReference>
<dbReference type="AlphaFoldDB" id="A0A1J5NY14"/>
<gene>
    <name evidence="4" type="ORF">GALL_547900</name>
</gene>
<dbReference type="InterPro" id="IPR051407">
    <property type="entry name" value="Bact_OM_lipoprot/Surf_antigen"/>
</dbReference>
<keyword evidence="2" id="KW-0472">Membrane</keyword>
<evidence type="ECO:0000256" key="1">
    <source>
        <dbReference type="ARBA" id="ARBA00004370"/>
    </source>
</evidence>